<keyword evidence="5" id="KW-0571">Peptide transport</keyword>
<protein>
    <submittedName>
        <fullName evidence="11">Oligopeptide transporter 2</fullName>
    </submittedName>
</protein>
<keyword evidence="3" id="KW-0813">Transport</keyword>
<evidence type="ECO:0000256" key="4">
    <source>
        <dbReference type="ARBA" id="ARBA00022692"/>
    </source>
</evidence>
<evidence type="ECO:0000256" key="2">
    <source>
        <dbReference type="ARBA" id="ARBA00008807"/>
    </source>
</evidence>
<dbReference type="Pfam" id="PF03169">
    <property type="entry name" value="OPT"/>
    <property type="match status" value="1"/>
</dbReference>
<accession>A0A2J6PGV8</accession>
<evidence type="ECO:0000256" key="5">
    <source>
        <dbReference type="ARBA" id="ARBA00022856"/>
    </source>
</evidence>
<gene>
    <name evidence="11" type="ORF">NA56DRAFT_738323</name>
</gene>
<feature type="transmembrane region" description="Helical" evidence="10">
    <location>
        <begin position="497"/>
        <end position="517"/>
    </location>
</feature>
<dbReference type="EMBL" id="KZ613533">
    <property type="protein sequence ID" value="PMD13285.1"/>
    <property type="molecule type" value="Genomic_DNA"/>
</dbReference>
<feature type="transmembrane region" description="Helical" evidence="10">
    <location>
        <begin position="396"/>
        <end position="414"/>
    </location>
</feature>
<feature type="transmembrane region" description="Helical" evidence="10">
    <location>
        <begin position="150"/>
        <end position="169"/>
    </location>
</feature>
<dbReference type="GO" id="GO:0035673">
    <property type="term" value="F:oligopeptide transmembrane transporter activity"/>
    <property type="evidence" value="ECO:0007669"/>
    <property type="project" value="InterPro"/>
</dbReference>
<evidence type="ECO:0000256" key="10">
    <source>
        <dbReference type="SAM" id="Phobius"/>
    </source>
</evidence>
<dbReference type="InterPro" id="IPR004648">
    <property type="entry name" value="Oligpept_transpt"/>
</dbReference>
<reference evidence="11 12" key="1">
    <citation type="submission" date="2016-05" db="EMBL/GenBank/DDBJ databases">
        <title>A degradative enzymes factory behind the ericoid mycorrhizal symbiosis.</title>
        <authorList>
            <consortium name="DOE Joint Genome Institute"/>
            <person name="Martino E."/>
            <person name="Morin E."/>
            <person name="Grelet G."/>
            <person name="Kuo A."/>
            <person name="Kohler A."/>
            <person name="Daghino S."/>
            <person name="Barry K."/>
            <person name="Choi C."/>
            <person name="Cichocki N."/>
            <person name="Clum A."/>
            <person name="Copeland A."/>
            <person name="Hainaut M."/>
            <person name="Haridas S."/>
            <person name="Labutti K."/>
            <person name="Lindquist E."/>
            <person name="Lipzen A."/>
            <person name="Khouja H.-R."/>
            <person name="Murat C."/>
            <person name="Ohm R."/>
            <person name="Olson A."/>
            <person name="Spatafora J."/>
            <person name="Veneault-Fourrey C."/>
            <person name="Henrissat B."/>
            <person name="Grigoriev I."/>
            <person name="Martin F."/>
            <person name="Perotto S."/>
        </authorList>
    </citation>
    <scope>NUCLEOTIDE SEQUENCE [LARGE SCALE GENOMIC DNA]</scope>
    <source>
        <strain evidence="11 12">UAMH 7357</strain>
    </source>
</reference>
<feature type="transmembrane region" description="Helical" evidence="10">
    <location>
        <begin position="181"/>
        <end position="202"/>
    </location>
</feature>
<dbReference type="PANTHER" id="PTHR22601">
    <property type="entry name" value="ISP4 LIKE PROTEIN"/>
    <property type="match status" value="1"/>
</dbReference>
<evidence type="ECO:0000256" key="6">
    <source>
        <dbReference type="ARBA" id="ARBA00022927"/>
    </source>
</evidence>
<comment type="similarity">
    <text evidence="2">Belongs to the oligopeptide OPT transporter family.</text>
</comment>
<feature type="transmembrane region" description="Helical" evidence="10">
    <location>
        <begin position="610"/>
        <end position="633"/>
    </location>
</feature>
<organism evidence="11 12">
    <name type="scientific">Hyaloscypha hepaticicola</name>
    <dbReference type="NCBI Taxonomy" id="2082293"/>
    <lineage>
        <taxon>Eukaryota</taxon>
        <taxon>Fungi</taxon>
        <taxon>Dikarya</taxon>
        <taxon>Ascomycota</taxon>
        <taxon>Pezizomycotina</taxon>
        <taxon>Leotiomycetes</taxon>
        <taxon>Helotiales</taxon>
        <taxon>Hyaloscyphaceae</taxon>
        <taxon>Hyaloscypha</taxon>
    </lineage>
</organism>
<keyword evidence="12" id="KW-1185">Reference proteome</keyword>
<dbReference type="Proteomes" id="UP000235672">
    <property type="component" value="Unassembled WGS sequence"/>
</dbReference>
<evidence type="ECO:0000313" key="12">
    <source>
        <dbReference type="Proteomes" id="UP000235672"/>
    </source>
</evidence>
<name>A0A2J6PGV8_9HELO</name>
<feature type="transmembrane region" description="Helical" evidence="10">
    <location>
        <begin position="523"/>
        <end position="543"/>
    </location>
</feature>
<feature type="region of interest" description="Disordered" evidence="9">
    <location>
        <begin position="1"/>
        <end position="28"/>
    </location>
</feature>
<evidence type="ECO:0000256" key="3">
    <source>
        <dbReference type="ARBA" id="ARBA00022448"/>
    </source>
</evidence>
<evidence type="ECO:0000256" key="1">
    <source>
        <dbReference type="ARBA" id="ARBA00004141"/>
    </source>
</evidence>
<dbReference type="GO" id="GO:0015031">
    <property type="term" value="P:protein transport"/>
    <property type="evidence" value="ECO:0007669"/>
    <property type="project" value="UniProtKB-KW"/>
</dbReference>
<evidence type="ECO:0000256" key="9">
    <source>
        <dbReference type="SAM" id="MobiDB-lite"/>
    </source>
</evidence>
<dbReference type="GO" id="GO:0016020">
    <property type="term" value="C:membrane"/>
    <property type="evidence" value="ECO:0007669"/>
    <property type="project" value="UniProtKB-SubCell"/>
</dbReference>
<keyword evidence="7 10" id="KW-1133">Transmembrane helix</keyword>
<feature type="transmembrane region" description="Helical" evidence="10">
    <location>
        <begin position="253"/>
        <end position="277"/>
    </location>
</feature>
<feature type="transmembrane region" description="Helical" evidence="10">
    <location>
        <begin position="222"/>
        <end position="247"/>
    </location>
</feature>
<feature type="transmembrane region" description="Helical" evidence="10">
    <location>
        <begin position="653"/>
        <end position="671"/>
    </location>
</feature>
<feature type="compositionally biased region" description="Basic and acidic residues" evidence="9">
    <location>
        <begin position="10"/>
        <end position="20"/>
    </location>
</feature>
<evidence type="ECO:0000256" key="7">
    <source>
        <dbReference type="ARBA" id="ARBA00022989"/>
    </source>
</evidence>
<evidence type="ECO:0000256" key="8">
    <source>
        <dbReference type="ARBA" id="ARBA00023136"/>
    </source>
</evidence>
<keyword evidence="6" id="KW-0653">Protein transport</keyword>
<sequence>MGVPELEPVDLDKDRIDASPDRWVPPNEWPQRLIDEYGGQHGGESETLPAGSDPNRVADAIFSMNEDESVKMLKSIMEAHHQDYTFDQKLMHRLAELVEGNQACEMEYGEWAYVTCKTAGLLHNWSPYAEVRAVTLPYDDPEEACESFRAYILGFFWVCVCTAVNTFFAPRQPGISIPNQVIQLLLVPMGRAMAFILPDWGLTIRGKRYTVNPGPWKSKEQLFATIIFSGASTIGNFTGLLVMRLPIFFNQRWVNFGFAIVLALANQIFGLGMAGILRRLTVYPQEAVWPSTLPILALNRTLVNGDNKRETINSWKITRYVCFLIFAGVFLVYYWFPNQFFTAIRLFNWMTWISPENKNLAIVTGSYGGMGFNPLSSWDPNVSGSSVMQSPFFAQFQQYIMRVVAGIIILIMYYKNAFWSAYMPINSNGAFNNQMKSYNVSMALNADSQLDVAKYWRPLKKAFVGMVINTIRRRSIYTGFDDGHSRMMRRHKEVPEWWYGIVFAFGFIISIIAVTAWPTQTPWWSILAVTAVGGLLTIPWVIIESIANTGISLNVIWQVLPGVWWPENPLPQLVILMLGGAFEQMAGGFTNDLKYAHYAKLPPRAVFRGHILSCVVNCFIYCAILEVMLVYFNQDIIFFGAFGTNNMFKLYPILPWCLSIGALLGLAWVLAEKAMPYFYLKRRYTAWWEKYAYLIFAGLSVGVAISGLIVTLVFSFGAGKHTSFSWWGNDISQNGVDWQLYNNNASLLPLPASGYFGLAPDQYPLDWSS</sequence>
<evidence type="ECO:0000313" key="11">
    <source>
        <dbReference type="EMBL" id="PMD13285.1"/>
    </source>
</evidence>
<keyword evidence="8 10" id="KW-0472">Membrane</keyword>
<keyword evidence="4 10" id="KW-0812">Transmembrane</keyword>
<dbReference type="NCBIfam" id="TIGR00728">
    <property type="entry name" value="OPT_sfam"/>
    <property type="match status" value="1"/>
</dbReference>
<feature type="transmembrane region" description="Helical" evidence="10">
    <location>
        <begin position="317"/>
        <end position="336"/>
    </location>
</feature>
<proteinExistence type="inferred from homology"/>
<dbReference type="AlphaFoldDB" id="A0A2J6PGV8"/>
<comment type="subcellular location">
    <subcellularLocation>
        <location evidence="1">Membrane</location>
        <topology evidence="1">Multi-pass membrane protein</topology>
    </subcellularLocation>
</comment>
<dbReference type="InterPro" id="IPR004813">
    <property type="entry name" value="OPT"/>
</dbReference>
<dbReference type="OrthoDB" id="9986677at2759"/>
<feature type="transmembrane region" description="Helical" evidence="10">
    <location>
        <begin position="691"/>
        <end position="717"/>
    </location>
</feature>